<dbReference type="PANTHER" id="PTHR43214">
    <property type="entry name" value="TWO-COMPONENT RESPONSE REGULATOR"/>
    <property type="match status" value="1"/>
</dbReference>
<dbReference type="InterPro" id="IPR036388">
    <property type="entry name" value="WH-like_DNA-bd_sf"/>
</dbReference>
<dbReference type="InterPro" id="IPR016032">
    <property type="entry name" value="Sig_transdc_resp-reg_C-effctor"/>
</dbReference>
<keyword evidence="1" id="KW-0238">DNA-binding</keyword>
<dbReference type="InterPro" id="IPR000792">
    <property type="entry name" value="Tscrpt_reg_LuxR_C"/>
</dbReference>
<organism evidence="4 5">
    <name type="scientific">Trebonia kvetii</name>
    <dbReference type="NCBI Taxonomy" id="2480626"/>
    <lineage>
        <taxon>Bacteria</taxon>
        <taxon>Bacillati</taxon>
        <taxon>Actinomycetota</taxon>
        <taxon>Actinomycetes</taxon>
        <taxon>Streptosporangiales</taxon>
        <taxon>Treboniaceae</taxon>
        <taxon>Trebonia</taxon>
    </lineage>
</organism>
<dbReference type="EMBL" id="RPFW01000004">
    <property type="protein sequence ID" value="TVZ03006.1"/>
    <property type="molecule type" value="Genomic_DNA"/>
</dbReference>
<dbReference type="PROSITE" id="PS50043">
    <property type="entry name" value="HTH_LUXR_2"/>
    <property type="match status" value="1"/>
</dbReference>
<dbReference type="Pfam" id="PF00196">
    <property type="entry name" value="GerE"/>
    <property type="match status" value="1"/>
</dbReference>
<dbReference type="Gene3D" id="1.10.10.10">
    <property type="entry name" value="Winged helix-like DNA-binding domain superfamily/Winged helix DNA-binding domain"/>
    <property type="match status" value="1"/>
</dbReference>
<dbReference type="SUPFAM" id="SSF46894">
    <property type="entry name" value="C-terminal effector domain of the bipartite response regulators"/>
    <property type="match status" value="1"/>
</dbReference>
<feature type="domain" description="HTH luxR-type" evidence="3">
    <location>
        <begin position="564"/>
        <end position="629"/>
    </location>
</feature>
<keyword evidence="5" id="KW-1185">Reference proteome</keyword>
<comment type="caution">
    <text evidence="4">The sequence shown here is derived from an EMBL/GenBank/DDBJ whole genome shotgun (WGS) entry which is preliminary data.</text>
</comment>
<dbReference type="GO" id="GO:0003677">
    <property type="term" value="F:DNA binding"/>
    <property type="evidence" value="ECO:0007669"/>
    <property type="project" value="UniProtKB-KW"/>
</dbReference>
<dbReference type="CDD" id="cd06170">
    <property type="entry name" value="LuxR_C_like"/>
    <property type="match status" value="1"/>
</dbReference>
<protein>
    <recommendedName>
        <fullName evidence="3">HTH luxR-type domain-containing protein</fullName>
    </recommendedName>
</protein>
<dbReference type="SMART" id="SM00421">
    <property type="entry name" value="HTH_LUXR"/>
    <property type="match status" value="1"/>
</dbReference>
<dbReference type="PANTHER" id="PTHR43214:SF43">
    <property type="entry name" value="TWO-COMPONENT RESPONSE REGULATOR"/>
    <property type="match status" value="1"/>
</dbReference>
<evidence type="ECO:0000256" key="1">
    <source>
        <dbReference type="ARBA" id="ARBA00023125"/>
    </source>
</evidence>
<dbReference type="InterPro" id="IPR011990">
    <property type="entry name" value="TPR-like_helical_dom_sf"/>
</dbReference>
<proteinExistence type="predicted"/>
<feature type="region of interest" description="Disordered" evidence="2">
    <location>
        <begin position="636"/>
        <end position="657"/>
    </location>
</feature>
<dbReference type="InterPro" id="IPR039420">
    <property type="entry name" value="WalR-like"/>
</dbReference>
<evidence type="ECO:0000313" key="4">
    <source>
        <dbReference type="EMBL" id="TVZ03006.1"/>
    </source>
</evidence>
<name>A0A6P2BXQ4_9ACTN</name>
<dbReference type="AlphaFoldDB" id="A0A6P2BXQ4"/>
<dbReference type="Gene3D" id="1.25.40.10">
    <property type="entry name" value="Tetratricopeptide repeat domain"/>
    <property type="match status" value="2"/>
</dbReference>
<evidence type="ECO:0000256" key="2">
    <source>
        <dbReference type="SAM" id="MobiDB-lite"/>
    </source>
</evidence>
<feature type="region of interest" description="Disordered" evidence="2">
    <location>
        <begin position="768"/>
        <end position="791"/>
    </location>
</feature>
<dbReference type="PRINTS" id="PR00038">
    <property type="entry name" value="HTHLUXR"/>
</dbReference>
<accession>A0A6P2BXQ4</accession>
<dbReference type="Proteomes" id="UP000460272">
    <property type="component" value="Unassembled WGS sequence"/>
</dbReference>
<sequence>MSGPTGDPGNGSPGGRESARLRARAALIDAADALFDTHDYAGADRTLRLALDLDRDGAAGDWPWRFPVIDRLARCAEMRSERSTAIDLLCELADGHRATGDLPGLAAAQRRLATVHELGGDWAAALAARETAAAAFRRAGRAGDAAADRLAIAVHLRGAARYSAALLALDKVLPDARAGDRADLVLRAEGLRGNVLARLGRPGEGVPAVRAALDAALSRRDLDTAAELQQRLADSLEHGGDYDGAATAYRAAYLYCDTHGADATGRLCRACATAVLFNRGEWDLAVDVCRDVLAEPGTAAQPRAVSSCLLGLIHALRGEAAKARPPLTEAAGLSARIELVAVELLSAWGLAVLEAQSGAVTAATDRIRQALARLGETQERHYCLPFLQWAATFLTGHGLADDALACAAALSSICEATGQAEAVAVLAHVLGETKLAGDPAGAAGELRRAAAMFGELELPFAAAHAGQRAAAALRVTGDARGARKMLLTATAAAERLGARPLLGDCETALRELDTAPRARGAAEPAARAGEAGATEPAGRAGSARGTRLADEARGDGTGRRSPGAARALAGLTARELDVMVLVAAGNTSREVGAALFISPRTVEMHVQGCLLKLNCRTRAEAVRKLTELGALSLPTGTDDPLMNGQAPRRVSRRPRTAESMARAVGRFIVYLRRIRWSRMPQRIEHDHGNSDYNGNFSPEPGFLFPPGEKFPRSWSTVRADRRARGSCGAGPGDATHLWPRRHQSHQAALAGRGGAARPGGECRLAWRRWPGATPGGSRRTPRGWRGGLAST</sequence>
<reference evidence="4 5" key="1">
    <citation type="submission" date="2018-11" db="EMBL/GenBank/DDBJ databases">
        <title>Trebonia kvetii gen.nov., sp.nov., a novel acidophilic actinobacterium, and proposal of the new actinobacterial family Treboniaceae fam. nov.</title>
        <authorList>
            <person name="Rapoport D."/>
            <person name="Sagova-Mareckova M."/>
            <person name="Sedlacek I."/>
            <person name="Provaznik J."/>
            <person name="Kralova S."/>
            <person name="Pavlinic D."/>
            <person name="Benes V."/>
            <person name="Kopecky J."/>
        </authorList>
    </citation>
    <scope>NUCLEOTIDE SEQUENCE [LARGE SCALE GENOMIC DNA]</scope>
    <source>
        <strain evidence="4 5">15Tr583</strain>
    </source>
</reference>
<gene>
    <name evidence="4" type="ORF">EAS64_21320</name>
</gene>
<dbReference type="OrthoDB" id="5476461at2"/>
<feature type="compositionally biased region" description="Basic and acidic residues" evidence="2">
    <location>
        <begin position="547"/>
        <end position="558"/>
    </location>
</feature>
<feature type="region of interest" description="Disordered" evidence="2">
    <location>
        <begin position="514"/>
        <end position="563"/>
    </location>
</feature>
<feature type="compositionally biased region" description="Low complexity" evidence="2">
    <location>
        <begin position="517"/>
        <end position="541"/>
    </location>
</feature>
<dbReference type="GO" id="GO:0006355">
    <property type="term" value="P:regulation of DNA-templated transcription"/>
    <property type="evidence" value="ECO:0007669"/>
    <property type="project" value="InterPro"/>
</dbReference>
<dbReference type="RefSeq" id="WP_145855354.1">
    <property type="nucleotide sequence ID" value="NZ_RPFW01000004.1"/>
</dbReference>
<evidence type="ECO:0000259" key="3">
    <source>
        <dbReference type="PROSITE" id="PS50043"/>
    </source>
</evidence>
<dbReference type="SUPFAM" id="SSF48452">
    <property type="entry name" value="TPR-like"/>
    <property type="match status" value="2"/>
</dbReference>
<evidence type="ECO:0000313" key="5">
    <source>
        <dbReference type="Proteomes" id="UP000460272"/>
    </source>
</evidence>